<dbReference type="InterPro" id="IPR036397">
    <property type="entry name" value="RNaseH_sf"/>
</dbReference>
<evidence type="ECO:0000313" key="7">
    <source>
        <dbReference type="Proteomes" id="UP001172457"/>
    </source>
</evidence>
<dbReference type="InterPro" id="IPR057670">
    <property type="entry name" value="SH3_retrovirus"/>
</dbReference>
<dbReference type="GO" id="GO:0006508">
    <property type="term" value="P:proteolysis"/>
    <property type="evidence" value="ECO:0007669"/>
    <property type="project" value="UniProtKB-KW"/>
</dbReference>
<dbReference type="PANTHER" id="PTHR42648">
    <property type="entry name" value="TRANSPOSASE, PUTATIVE-RELATED"/>
    <property type="match status" value="1"/>
</dbReference>
<keyword evidence="7" id="KW-1185">Reference proteome</keyword>
<dbReference type="InterPro" id="IPR001584">
    <property type="entry name" value="Integrase_cat-core"/>
</dbReference>
<keyword evidence="2" id="KW-0479">Metal-binding</keyword>
<evidence type="ECO:0000256" key="1">
    <source>
        <dbReference type="ARBA" id="ARBA00022670"/>
    </source>
</evidence>
<protein>
    <recommendedName>
        <fullName evidence="5">Integrase catalytic domain-containing protein</fullName>
    </recommendedName>
</protein>
<dbReference type="Pfam" id="PF25597">
    <property type="entry name" value="SH3_retrovirus"/>
    <property type="match status" value="1"/>
</dbReference>
<keyword evidence="3" id="KW-0378">Hydrolase</keyword>
<dbReference type="GO" id="GO:0003676">
    <property type="term" value="F:nucleic acid binding"/>
    <property type="evidence" value="ECO:0007669"/>
    <property type="project" value="InterPro"/>
</dbReference>
<evidence type="ECO:0000256" key="3">
    <source>
        <dbReference type="ARBA" id="ARBA00022801"/>
    </source>
</evidence>
<dbReference type="Proteomes" id="UP001172457">
    <property type="component" value="Unassembled WGS sequence"/>
</dbReference>
<dbReference type="EMBL" id="JARYMX010000168">
    <property type="protein sequence ID" value="KAJ9535658.1"/>
    <property type="molecule type" value="Genomic_DNA"/>
</dbReference>
<gene>
    <name evidence="6" type="ORF">OSB04_un001192</name>
</gene>
<dbReference type="InterPro" id="IPR012337">
    <property type="entry name" value="RNaseH-like_sf"/>
</dbReference>
<dbReference type="InterPro" id="IPR013103">
    <property type="entry name" value="RVT_2"/>
</dbReference>
<dbReference type="AlphaFoldDB" id="A0AA38SP40"/>
<keyword evidence="1" id="KW-0645">Protease</keyword>
<dbReference type="InterPro" id="IPR054722">
    <property type="entry name" value="PolX-like_BBD"/>
</dbReference>
<dbReference type="Gene3D" id="3.30.420.10">
    <property type="entry name" value="Ribonuclease H-like superfamily/Ribonuclease H"/>
    <property type="match status" value="1"/>
</dbReference>
<evidence type="ECO:0000256" key="2">
    <source>
        <dbReference type="ARBA" id="ARBA00022723"/>
    </source>
</evidence>
<dbReference type="SUPFAM" id="SSF53098">
    <property type="entry name" value="Ribonuclease H-like"/>
    <property type="match status" value="1"/>
</dbReference>
<dbReference type="InterPro" id="IPR039537">
    <property type="entry name" value="Retrotran_Ty1/copia-like"/>
</dbReference>
<evidence type="ECO:0000256" key="4">
    <source>
        <dbReference type="SAM" id="MobiDB-lite"/>
    </source>
</evidence>
<dbReference type="PROSITE" id="PS50994">
    <property type="entry name" value="INTEGRASE"/>
    <property type="match status" value="1"/>
</dbReference>
<dbReference type="PANTHER" id="PTHR42648:SF25">
    <property type="entry name" value="RNA-DIRECTED DNA POLYMERASE"/>
    <property type="match status" value="1"/>
</dbReference>
<dbReference type="GO" id="GO:0046872">
    <property type="term" value="F:metal ion binding"/>
    <property type="evidence" value="ECO:0007669"/>
    <property type="project" value="UniProtKB-KW"/>
</dbReference>
<sequence>MNFIGAQHQANVGDLCISDSGTTNTILKSKKYFSKLKPTNGTVGTISGPVDVIEGIGMAHFVLPNATNFLINNALFSPKSNRNLLSFSDIYLNGFDIRTITLGDKKYMLIVDKDHVLEKLPTLPNGLHYTYINVVETNMSKKNNVTLRYLVYGMTGHPGSTMMRRIIGSTNGHPLKEQKIPQTGTFTQCTSCSLGKLIVRPSPSKIEKELPTFLERIQGDICKPIHPPCGPFRYFMMRQVDGLMFAYYQLAMWHFAKFLAQIIKLRAHFPDYSIKRLDNAGEFTSQAFNDYCMSVGIVIEHSVAHVHTQNGLAESLKKRLQLIARPLIMRTKLPVSIWGHAILHAASLIRIRPSAYHTYIPLQLAFGQEPNISHLRIFGCAVYVPIAPPQRTKMGPQRRLGIYVGYETSSIIRYLEPLTGDVFTACFADCHFNETMFPALGGEKKIKENDVSWCEPSLSYLDPRTKQCEMEVQKIMHLQEIANQLPDAFTDTKRVTKSYIPAVNAPARVDVPVGQTNDKVTEESKTRLKRGRPLGSKNKNPRKRKGIEIATGEEKSVPEETQNIKLPAEEDMDDTNKEVAINYGYMENVWNENKMRNIDDIFSYAVTCDVFGNDDPEPTSVIECQNRQDWVKWKDAIQVELDSLNKRKVFGPIVLTPEAVKPVGNRWVFVRKRNEKNEIMRYKARLVAQGFSQRPGIDYEKTYSPVMDAITVDPALLRPDEMIMILNLYLVNSNQDQDQKTNESVLQSTDPVH</sequence>
<evidence type="ECO:0000313" key="6">
    <source>
        <dbReference type="EMBL" id="KAJ9535658.1"/>
    </source>
</evidence>
<evidence type="ECO:0000259" key="5">
    <source>
        <dbReference type="PROSITE" id="PS50994"/>
    </source>
</evidence>
<organism evidence="6 7">
    <name type="scientific">Centaurea solstitialis</name>
    <name type="common">yellow star-thistle</name>
    <dbReference type="NCBI Taxonomy" id="347529"/>
    <lineage>
        <taxon>Eukaryota</taxon>
        <taxon>Viridiplantae</taxon>
        <taxon>Streptophyta</taxon>
        <taxon>Embryophyta</taxon>
        <taxon>Tracheophyta</taxon>
        <taxon>Spermatophyta</taxon>
        <taxon>Magnoliopsida</taxon>
        <taxon>eudicotyledons</taxon>
        <taxon>Gunneridae</taxon>
        <taxon>Pentapetalae</taxon>
        <taxon>asterids</taxon>
        <taxon>campanulids</taxon>
        <taxon>Asterales</taxon>
        <taxon>Asteraceae</taxon>
        <taxon>Carduoideae</taxon>
        <taxon>Cardueae</taxon>
        <taxon>Centaureinae</taxon>
        <taxon>Centaurea</taxon>
    </lineage>
</organism>
<dbReference type="GO" id="GO:0008233">
    <property type="term" value="F:peptidase activity"/>
    <property type="evidence" value="ECO:0007669"/>
    <property type="project" value="UniProtKB-KW"/>
</dbReference>
<name>A0AA38SP40_9ASTR</name>
<feature type="region of interest" description="Disordered" evidence="4">
    <location>
        <begin position="515"/>
        <end position="560"/>
    </location>
</feature>
<reference evidence="6" key="1">
    <citation type="submission" date="2023-03" db="EMBL/GenBank/DDBJ databases">
        <title>Chromosome-scale reference genome and RAD-based genetic map of yellow starthistle (Centaurea solstitialis) reveal putative structural variation and QTLs associated with invader traits.</title>
        <authorList>
            <person name="Reatini B."/>
            <person name="Cang F.A."/>
            <person name="Jiang Q."/>
            <person name="Mckibben M.T.W."/>
            <person name="Barker M.S."/>
            <person name="Rieseberg L.H."/>
            <person name="Dlugosch K.M."/>
        </authorList>
    </citation>
    <scope>NUCLEOTIDE SEQUENCE</scope>
    <source>
        <strain evidence="6">CAN-66</strain>
        <tissue evidence="6">Leaf</tissue>
    </source>
</reference>
<proteinExistence type="predicted"/>
<dbReference type="Pfam" id="PF22936">
    <property type="entry name" value="Pol_BBD"/>
    <property type="match status" value="1"/>
</dbReference>
<dbReference type="Pfam" id="PF07727">
    <property type="entry name" value="RVT_2"/>
    <property type="match status" value="1"/>
</dbReference>
<dbReference type="GO" id="GO:0015074">
    <property type="term" value="P:DNA integration"/>
    <property type="evidence" value="ECO:0007669"/>
    <property type="project" value="InterPro"/>
</dbReference>
<accession>A0AA38SP40</accession>
<comment type="caution">
    <text evidence="6">The sequence shown here is derived from an EMBL/GenBank/DDBJ whole genome shotgun (WGS) entry which is preliminary data.</text>
</comment>
<feature type="domain" description="Integrase catalytic" evidence="5">
    <location>
        <begin position="207"/>
        <end position="369"/>
    </location>
</feature>